<feature type="transmembrane region" description="Helical" evidence="2">
    <location>
        <begin position="12"/>
        <end position="30"/>
    </location>
</feature>
<keyword evidence="6" id="KW-1185">Reference proteome</keyword>
<dbReference type="Pfam" id="PF21537">
    <property type="entry name" value="DUF1980_C"/>
    <property type="match status" value="1"/>
</dbReference>
<evidence type="ECO:0000259" key="3">
    <source>
        <dbReference type="Pfam" id="PF09323"/>
    </source>
</evidence>
<dbReference type="EMBL" id="BOSE01000002">
    <property type="protein sequence ID" value="GIP15989.1"/>
    <property type="molecule type" value="Genomic_DNA"/>
</dbReference>
<dbReference type="NCBIfam" id="TIGR03943">
    <property type="entry name" value="TIGR03943 family putative permease subunit"/>
    <property type="match status" value="1"/>
</dbReference>
<feature type="region of interest" description="Disordered" evidence="1">
    <location>
        <begin position="73"/>
        <end position="97"/>
    </location>
</feature>
<sequence length="388" mass="43523">MGKHRSLKRHYYARGGILLGFTLYMTYLAQIGKLHYYIVPRMIPYVHLTTIALYVLALYTIYLAWQEKSSKHQHHEHDHDQGHEHTHGHDCSCQHEPPRSKTKSTLIYSLFIFPLLLGFLLPDQLMGSDVVAVKGMNLSASSSVSPVQAETADRTNGTAESVLESLDTAQGYEQDVDGTLINADHAPADQEETDSPPIVEDTESTILEQEGADSIVPELGDDESTEGTSSEDQSFEALFPSDQYSVELAELGKLLYPKESITVKEEGFLETLTTLDLYRDNFIGKTIVISGFVYREPDMSSDTFVVSRMAMQCCSADASPYGFLVQWDEANTLEKDAWIEVVGTFGLTQYQDIEIVQLKATEINRIAAPDDPYVYPYFDDFIKIAEEE</sequence>
<gene>
    <name evidence="5" type="ORF">J40TS1_16310</name>
</gene>
<dbReference type="InterPro" id="IPR048447">
    <property type="entry name" value="DUF1980_C"/>
</dbReference>
<dbReference type="RefSeq" id="WP_213514241.1">
    <property type="nucleotide sequence ID" value="NZ_BOSE01000002.1"/>
</dbReference>
<evidence type="ECO:0000313" key="5">
    <source>
        <dbReference type="EMBL" id="GIP15989.1"/>
    </source>
</evidence>
<evidence type="ECO:0000259" key="4">
    <source>
        <dbReference type="Pfam" id="PF21537"/>
    </source>
</evidence>
<keyword evidence="2" id="KW-0472">Membrane</keyword>
<feature type="region of interest" description="Disordered" evidence="1">
    <location>
        <begin position="208"/>
        <end position="233"/>
    </location>
</feature>
<dbReference type="AlphaFoldDB" id="A0A919YPP0"/>
<dbReference type="PANTHER" id="PTHR40047">
    <property type="entry name" value="UPF0703 PROTEIN YCGQ"/>
    <property type="match status" value="1"/>
</dbReference>
<evidence type="ECO:0000256" key="1">
    <source>
        <dbReference type="SAM" id="MobiDB-lite"/>
    </source>
</evidence>
<dbReference type="PANTHER" id="PTHR40047:SF1">
    <property type="entry name" value="UPF0703 PROTEIN YCGQ"/>
    <property type="match status" value="1"/>
</dbReference>
<evidence type="ECO:0000256" key="2">
    <source>
        <dbReference type="SAM" id="Phobius"/>
    </source>
</evidence>
<feature type="transmembrane region" description="Helical" evidence="2">
    <location>
        <begin position="42"/>
        <end position="65"/>
    </location>
</feature>
<dbReference type="Pfam" id="PF09323">
    <property type="entry name" value="DUF1980"/>
    <property type="match status" value="1"/>
</dbReference>
<proteinExistence type="predicted"/>
<evidence type="ECO:0008006" key="7">
    <source>
        <dbReference type="Google" id="ProtNLM"/>
    </source>
</evidence>
<dbReference type="InterPro" id="IPR052955">
    <property type="entry name" value="UPF0703_membrane_permease"/>
</dbReference>
<evidence type="ECO:0000313" key="6">
    <source>
        <dbReference type="Proteomes" id="UP000683139"/>
    </source>
</evidence>
<feature type="domain" description="DUF1980" evidence="3">
    <location>
        <begin position="14"/>
        <end position="137"/>
    </location>
</feature>
<feature type="transmembrane region" description="Helical" evidence="2">
    <location>
        <begin position="105"/>
        <end position="122"/>
    </location>
</feature>
<protein>
    <recommendedName>
        <fullName evidence="7">TIGR03943 family protein</fullName>
    </recommendedName>
</protein>
<dbReference type="Proteomes" id="UP000683139">
    <property type="component" value="Unassembled WGS sequence"/>
</dbReference>
<name>A0A919YPP0_9BACL</name>
<reference evidence="5" key="1">
    <citation type="submission" date="2021-03" db="EMBL/GenBank/DDBJ databases">
        <title>Antimicrobial resistance genes in bacteria isolated from Japanese honey, and their potential for conferring macrolide and lincosamide resistance in the American foulbrood pathogen Paenibacillus larvae.</title>
        <authorList>
            <person name="Okamoto M."/>
            <person name="Kumagai M."/>
            <person name="Kanamori H."/>
            <person name="Takamatsu D."/>
        </authorList>
    </citation>
    <scope>NUCLEOTIDE SEQUENCE</scope>
    <source>
        <strain evidence="5">J40TS1</strain>
    </source>
</reference>
<feature type="compositionally biased region" description="Basic and acidic residues" evidence="1">
    <location>
        <begin position="75"/>
        <end position="97"/>
    </location>
</feature>
<dbReference type="InterPro" id="IPR015402">
    <property type="entry name" value="DUF1980"/>
</dbReference>
<keyword evidence="2" id="KW-1133">Transmembrane helix</keyword>
<dbReference type="InterPro" id="IPR048493">
    <property type="entry name" value="DUF1980_N"/>
</dbReference>
<comment type="caution">
    <text evidence="5">The sequence shown here is derived from an EMBL/GenBank/DDBJ whole genome shotgun (WGS) entry which is preliminary data.</text>
</comment>
<accession>A0A919YPP0</accession>
<keyword evidence="2" id="KW-0812">Transmembrane</keyword>
<feature type="domain" description="DUF1980" evidence="4">
    <location>
        <begin position="240"/>
        <end position="376"/>
    </location>
</feature>
<organism evidence="5 6">
    <name type="scientific">Paenibacillus montaniterrae</name>
    <dbReference type="NCBI Taxonomy" id="429341"/>
    <lineage>
        <taxon>Bacteria</taxon>
        <taxon>Bacillati</taxon>
        <taxon>Bacillota</taxon>
        <taxon>Bacilli</taxon>
        <taxon>Bacillales</taxon>
        <taxon>Paenibacillaceae</taxon>
        <taxon>Paenibacillus</taxon>
    </lineage>
</organism>